<gene>
    <name evidence="1" type="ORF">MRB53_003215</name>
</gene>
<evidence type="ECO:0000313" key="2">
    <source>
        <dbReference type="Proteomes" id="UP001234297"/>
    </source>
</evidence>
<accession>A0ACC2MZ28</accession>
<name>A0ACC2MZ28_PERAE</name>
<sequence>MDPASKKHKADENGVATFESTSQLTPEDACKILEPFTTKQLLEILPDTAIHHFDVFGIISNTTVRMMLKLTH</sequence>
<proteinExistence type="predicted"/>
<keyword evidence="2" id="KW-1185">Reference proteome</keyword>
<dbReference type="Proteomes" id="UP001234297">
    <property type="component" value="Chromosome 1"/>
</dbReference>
<reference evidence="1 2" key="1">
    <citation type="journal article" date="2022" name="Hortic Res">
        <title>A haplotype resolved chromosomal level avocado genome allows analysis of novel avocado genes.</title>
        <authorList>
            <person name="Nath O."/>
            <person name="Fletcher S.J."/>
            <person name="Hayward A."/>
            <person name="Shaw L.M."/>
            <person name="Masouleh A.K."/>
            <person name="Furtado A."/>
            <person name="Henry R.J."/>
            <person name="Mitter N."/>
        </authorList>
    </citation>
    <scope>NUCLEOTIDE SEQUENCE [LARGE SCALE GENOMIC DNA]</scope>
    <source>
        <strain evidence="2">cv. Hass</strain>
    </source>
</reference>
<protein>
    <submittedName>
        <fullName evidence="1">Uncharacterized protein</fullName>
    </submittedName>
</protein>
<organism evidence="1 2">
    <name type="scientific">Persea americana</name>
    <name type="common">Avocado</name>
    <dbReference type="NCBI Taxonomy" id="3435"/>
    <lineage>
        <taxon>Eukaryota</taxon>
        <taxon>Viridiplantae</taxon>
        <taxon>Streptophyta</taxon>
        <taxon>Embryophyta</taxon>
        <taxon>Tracheophyta</taxon>
        <taxon>Spermatophyta</taxon>
        <taxon>Magnoliopsida</taxon>
        <taxon>Magnoliidae</taxon>
        <taxon>Laurales</taxon>
        <taxon>Lauraceae</taxon>
        <taxon>Persea</taxon>
    </lineage>
</organism>
<comment type="caution">
    <text evidence="1">The sequence shown here is derived from an EMBL/GenBank/DDBJ whole genome shotgun (WGS) entry which is preliminary data.</text>
</comment>
<evidence type="ECO:0000313" key="1">
    <source>
        <dbReference type="EMBL" id="KAJ8650192.1"/>
    </source>
</evidence>
<dbReference type="EMBL" id="CM056809">
    <property type="protein sequence ID" value="KAJ8650192.1"/>
    <property type="molecule type" value="Genomic_DNA"/>
</dbReference>